<dbReference type="GO" id="GO:0022857">
    <property type="term" value="F:transmembrane transporter activity"/>
    <property type="evidence" value="ECO:0007669"/>
    <property type="project" value="InterPro"/>
</dbReference>
<evidence type="ECO:0000259" key="9">
    <source>
        <dbReference type="PROSITE" id="PS50850"/>
    </source>
</evidence>
<feature type="transmembrane region" description="Helical" evidence="8">
    <location>
        <begin position="314"/>
        <end position="333"/>
    </location>
</feature>
<keyword evidence="7 8" id="KW-0472">Membrane</keyword>
<dbReference type="InterPro" id="IPR004736">
    <property type="entry name" value="MHS_symport"/>
</dbReference>
<dbReference type="OrthoDB" id="6766492at2"/>
<feature type="transmembrane region" description="Helical" evidence="8">
    <location>
        <begin position="252"/>
        <end position="272"/>
    </location>
</feature>
<evidence type="ECO:0000313" key="10">
    <source>
        <dbReference type="EMBL" id="RKP54611.1"/>
    </source>
</evidence>
<feature type="domain" description="Major facilitator superfamily (MFS) profile" evidence="9">
    <location>
        <begin position="21"/>
        <end position="430"/>
    </location>
</feature>
<dbReference type="AlphaFoldDB" id="A0A494XVG0"/>
<protein>
    <submittedName>
        <fullName evidence="10">MFS transporter</fullName>
    </submittedName>
</protein>
<organism evidence="10 11">
    <name type="scientific">Pararobbsia silviterrae</name>
    <dbReference type="NCBI Taxonomy" id="1792498"/>
    <lineage>
        <taxon>Bacteria</taxon>
        <taxon>Pseudomonadati</taxon>
        <taxon>Pseudomonadota</taxon>
        <taxon>Betaproteobacteria</taxon>
        <taxon>Burkholderiales</taxon>
        <taxon>Burkholderiaceae</taxon>
        <taxon>Pararobbsia</taxon>
    </lineage>
</organism>
<dbReference type="Pfam" id="PF00083">
    <property type="entry name" value="Sugar_tr"/>
    <property type="match status" value="2"/>
</dbReference>
<keyword evidence="11" id="KW-1185">Reference proteome</keyword>
<dbReference type="FunFam" id="1.20.1250.20:FF:000001">
    <property type="entry name" value="Dicarboxylate MFS transporter"/>
    <property type="match status" value="1"/>
</dbReference>
<sequence>MSTSTPAHVAAPRDQASRARIVFASFIGTAIEFYDFYVYATAAALVIGPVFFPHSSPAAQALSAFVTFGIAFIARPIGAFVFGHFGDRIGRKATLVASLLVMGGSTTLIGCVPGYDTIGDLAPVLLCVLRFGQGIGLGGEWGGAALLATEHAPEGKRGWFGMFPQLGPSIGFLASNGLFFGLALSLSDAQFRSWGWRVPFLVSAVLVVLGLYVRLKIAETPAFRAAIERHERVKAPIAQLLRRHAWPMVQGALAMVVCYTLFYISTVFSLSYGVGTLHMSRQSFLGLLCIAVVFMALATPISALASDRFGRRPVLMVGCIAAFASGFAMLPLLGSGDPVRVALFLTIELFLMGATFAPMGALLPELFPTNVRYSGAGVAYNLGGILGASVAPYIAQLLANRGGLSWVGGYVSVAALISLLGVVTMRETRDDDLERIR</sequence>
<dbReference type="InterPro" id="IPR005829">
    <property type="entry name" value="Sugar_transporter_CS"/>
</dbReference>
<dbReference type="InterPro" id="IPR020846">
    <property type="entry name" value="MFS_dom"/>
</dbReference>
<keyword evidence="5 8" id="KW-0812">Transmembrane</keyword>
<feature type="transmembrane region" description="Helical" evidence="8">
    <location>
        <begin position="196"/>
        <end position="215"/>
    </location>
</feature>
<evidence type="ECO:0000256" key="7">
    <source>
        <dbReference type="ARBA" id="ARBA00023136"/>
    </source>
</evidence>
<gene>
    <name evidence="10" type="ORF">D7S86_13170</name>
</gene>
<keyword evidence="3" id="KW-1003">Cell membrane</keyword>
<dbReference type="InterPro" id="IPR005828">
    <property type="entry name" value="MFS_sugar_transport-like"/>
</dbReference>
<comment type="caution">
    <text evidence="10">The sequence shown here is derived from an EMBL/GenBank/DDBJ whole genome shotgun (WGS) entry which is preliminary data.</text>
</comment>
<accession>A0A494XVG0</accession>
<comment type="subcellular location">
    <subcellularLocation>
        <location evidence="1">Cell inner membrane</location>
        <topology evidence="1">Multi-pass membrane protein</topology>
    </subcellularLocation>
</comment>
<dbReference type="SUPFAM" id="SSF103473">
    <property type="entry name" value="MFS general substrate transporter"/>
    <property type="match status" value="1"/>
</dbReference>
<evidence type="ECO:0000256" key="5">
    <source>
        <dbReference type="ARBA" id="ARBA00022692"/>
    </source>
</evidence>
<name>A0A494XVG0_9BURK</name>
<evidence type="ECO:0000256" key="1">
    <source>
        <dbReference type="ARBA" id="ARBA00004429"/>
    </source>
</evidence>
<feature type="transmembrane region" description="Helical" evidence="8">
    <location>
        <begin position="21"/>
        <end position="52"/>
    </location>
</feature>
<feature type="transmembrane region" description="Helical" evidence="8">
    <location>
        <begin position="58"/>
        <end position="82"/>
    </location>
</feature>
<reference evidence="10 11" key="1">
    <citation type="submission" date="2018-10" db="EMBL/GenBank/DDBJ databases">
        <title>Robbsia sp. DHC34, isolated from soil.</title>
        <authorList>
            <person name="Gao Z.-H."/>
            <person name="Qiu L.-H."/>
        </authorList>
    </citation>
    <scope>NUCLEOTIDE SEQUENCE [LARGE SCALE GENOMIC DNA]</scope>
    <source>
        <strain evidence="10 11">DHC34</strain>
    </source>
</reference>
<evidence type="ECO:0000256" key="3">
    <source>
        <dbReference type="ARBA" id="ARBA00022475"/>
    </source>
</evidence>
<dbReference type="CDD" id="cd17369">
    <property type="entry name" value="MFS_ShiA_like"/>
    <property type="match status" value="1"/>
</dbReference>
<dbReference type="RefSeq" id="WP_121087152.1">
    <property type="nucleotide sequence ID" value="NZ_RBZU01000005.1"/>
</dbReference>
<dbReference type="Proteomes" id="UP000270342">
    <property type="component" value="Unassembled WGS sequence"/>
</dbReference>
<feature type="transmembrane region" description="Helical" evidence="8">
    <location>
        <begin position="339"/>
        <end position="363"/>
    </location>
</feature>
<dbReference type="Gene3D" id="1.20.1250.20">
    <property type="entry name" value="MFS general substrate transporter like domains"/>
    <property type="match status" value="2"/>
</dbReference>
<keyword evidence="6 8" id="KW-1133">Transmembrane helix</keyword>
<keyword evidence="4" id="KW-0997">Cell inner membrane</keyword>
<proteinExistence type="predicted"/>
<evidence type="ECO:0000256" key="8">
    <source>
        <dbReference type="SAM" id="Phobius"/>
    </source>
</evidence>
<evidence type="ECO:0000256" key="4">
    <source>
        <dbReference type="ARBA" id="ARBA00022519"/>
    </source>
</evidence>
<dbReference type="InterPro" id="IPR036259">
    <property type="entry name" value="MFS_trans_sf"/>
</dbReference>
<feature type="transmembrane region" description="Helical" evidence="8">
    <location>
        <begin position="159"/>
        <end position="184"/>
    </location>
</feature>
<feature type="transmembrane region" description="Helical" evidence="8">
    <location>
        <begin position="94"/>
        <end position="115"/>
    </location>
</feature>
<keyword evidence="2" id="KW-0813">Transport</keyword>
<evidence type="ECO:0000313" key="11">
    <source>
        <dbReference type="Proteomes" id="UP000270342"/>
    </source>
</evidence>
<feature type="transmembrane region" description="Helical" evidence="8">
    <location>
        <begin position="284"/>
        <end position="305"/>
    </location>
</feature>
<dbReference type="EMBL" id="RBZU01000005">
    <property type="protein sequence ID" value="RKP54611.1"/>
    <property type="molecule type" value="Genomic_DNA"/>
</dbReference>
<evidence type="ECO:0000256" key="2">
    <source>
        <dbReference type="ARBA" id="ARBA00022448"/>
    </source>
</evidence>
<dbReference type="PROSITE" id="PS00216">
    <property type="entry name" value="SUGAR_TRANSPORT_1"/>
    <property type="match status" value="1"/>
</dbReference>
<dbReference type="PROSITE" id="PS50850">
    <property type="entry name" value="MFS"/>
    <property type="match status" value="1"/>
</dbReference>
<dbReference type="GO" id="GO:0005886">
    <property type="term" value="C:plasma membrane"/>
    <property type="evidence" value="ECO:0007669"/>
    <property type="project" value="UniProtKB-SubCell"/>
</dbReference>
<feature type="transmembrane region" description="Helical" evidence="8">
    <location>
        <begin position="407"/>
        <end position="425"/>
    </location>
</feature>
<feature type="transmembrane region" description="Helical" evidence="8">
    <location>
        <begin position="375"/>
        <end position="395"/>
    </location>
</feature>
<evidence type="ECO:0000256" key="6">
    <source>
        <dbReference type="ARBA" id="ARBA00022989"/>
    </source>
</evidence>
<dbReference type="NCBIfam" id="TIGR00883">
    <property type="entry name" value="2A0106"/>
    <property type="match status" value="1"/>
</dbReference>
<dbReference type="PANTHER" id="PTHR43045">
    <property type="entry name" value="SHIKIMATE TRANSPORTER"/>
    <property type="match status" value="1"/>
</dbReference>
<dbReference type="PANTHER" id="PTHR43045:SF2">
    <property type="entry name" value="INNER MEMBRANE METABOLITE TRANSPORT PROTEIN YHJE"/>
    <property type="match status" value="1"/>
</dbReference>